<comment type="catalytic activity">
    <reaction evidence="11">
        <text>L-seryl-[protein] + UDP-N-acetyl-alpha-D-glucosamine = 3-O-(N-acetyl-beta-D-glucosaminyl)-L-seryl-[protein] + UDP + H(+)</text>
        <dbReference type="Rhea" id="RHEA:48904"/>
        <dbReference type="Rhea" id="RHEA-COMP:9863"/>
        <dbReference type="Rhea" id="RHEA-COMP:12251"/>
        <dbReference type="ChEBI" id="CHEBI:15378"/>
        <dbReference type="ChEBI" id="CHEBI:29999"/>
        <dbReference type="ChEBI" id="CHEBI:57705"/>
        <dbReference type="ChEBI" id="CHEBI:58223"/>
        <dbReference type="ChEBI" id="CHEBI:90838"/>
        <dbReference type="EC" id="2.4.1.255"/>
    </reaction>
</comment>
<dbReference type="InterPro" id="IPR049625">
    <property type="entry name" value="Glyco_transf_61_cat"/>
</dbReference>
<keyword evidence="5 13" id="KW-0732">Signal</keyword>
<keyword evidence="3" id="KW-0328">Glycosyltransferase</keyword>
<keyword evidence="6" id="KW-0256">Endoplasmic reticulum</keyword>
<comment type="function">
    <text evidence="8">Catalyzes the transfer of a single N-acetylglucosamine from UDP-GlcNAc to a serine or threonine residue in extracellular proteins resulting in their modification with a beta-linked N-acetylglucosamine (O-GlcNAc). Specifically glycosylates the Thr residue located between the fifth and sixth conserved cysteines of folded EGF-like domains.</text>
</comment>
<evidence type="ECO:0000256" key="2">
    <source>
        <dbReference type="ARBA" id="ARBA00011970"/>
    </source>
</evidence>
<evidence type="ECO:0000256" key="4">
    <source>
        <dbReference type="ARBA" id="ARBA00022679"/>
    </source>
</evidence>
<feature type="chain" id="PRO_5047243558" description="EGF domain-specific O-linked N-acetylglucosamine transferase" evidence="13">
    <location>
        <begin position="19"/>
        <end position="522"/>
    </location>
</feature>
<evidence type="ECO:0000313" key="15">
    <source>
        <dbReference type="EMBL" id="GAB1291102.1"/>
    </source>
</evidence>
<dbReference type="PANTHER" id="PTHR20961:SF148">
    <property type="entry name" value="EGF DOMAIN-SPECIFIC O-LINKED N-ACETYLGLUCOSAMINE TRANSFERASE"/>
    <property type="match status" value="1"/>
</dbReference>
<reference evidence="15 16" key="1">
    <citation type="submission" date="2024-08" db="EMBL/GenBank/DDBJ databases">
        <title>The draft genome of Apodemus speciosus.</title>
        <authorList>
            <person name="Nabeshima K."/>
            <person name="Suzuki S."/>
            <person name="Onuma M."/>
        </authorList>
    </citation>
    <scope>NUCLEOTIDE SEQUENCE [LARGE SCALE GENOMIC DNA]</scope>
    <source>
        <strain evidence="15">IB14-021</strain>
    </source>
</reference>
<evidence type="ECO:0000259" key="14">
    <source>
        <dbReference type="Pfam" id="PF04577"/>
    </source>
</evidence>
<proteinExistence type="inferred from homology"/>
<dbReference type="Proteomes" id="UP001623349">
    <property type="component" value="Unassembled WGS sequence"/>
</dbReference>
<comment type="catalytic activity">
    <reaction evidence="12">
        <text>L-threonyl-[protein] + UDP-N-acetyl-alpha-D-glucosamine = 3-O-(N-acetyl-beta-D-glucosaminyl)-L-threonyl-[protein] + UDP + H(+)</text>
        <dbReference type="Rhea" id="RHEA:48908"/>
        <dbReference type="Rhea" id="RHEA-COMP:11060"/>
        <dbReference type="Rhea" id="RHEA-COMP:12252"/>
        <dbReference type="ChEBI" id="CHEBI:15378"/>
        <dbReference type="ChEBI" id="CHEBI:30013"/>
        <dbReference type="ChEBI" id="CHEBI:57705"/>
        <dbReference type="ChEBI" id="CHEBI:58223"/>
        <dbReference type="ChEBI" id="CHEBI:90840"/>
        <dbReference type="EC" id="2.4.1.255"/>
    </reaction>
</comment>
<keyword evidence="7" id="KW-0325">Glycoprotein</keyword>
<evidence type="ECO:0000256" key="6">
    <source>
        <dbReference type="ARBA" id="ARBA00022824"/>
    </source>
</evidence>
<gene>
    <name evidence="15" type="ORF">APTSU1_000633200</name>
</gene>
<evidence type="ECO:0000256" key="11">
    <source>
        <dbReference type="ARBA" id="ARBA00048317"/>
    </source>
</evidence>
<name>A0ABQ0EVP0_APOSI</name>
<evidence type="ECO:0000256" key="10">
    <source>
        <dbReference type="ARBA" id="ARBA00042574"/>
    </source>
</evidence>
<keyword evidence="16" id="KW-1185">Reference proteome</keyword>
<organism evidence="15 16">
    <name type="scientific">Apodemus speciosus</name>
    <name type="common">Large Japanese field mouse</name>
    <dbReference type="NCBI Taxonomy" id="105296"/>
    <lineage>
        <taxon>Eukaryota</taxon>
        <taxon>Metazoa</taxon>
        <taxon>Chordata</taxon>
        <taxon>Craniata</taxon>
        <taxon>Vertebrata</taxon>
        <taxon>Euteleostomi</taxon>
        <taxon>Mammalia</taxon>
        <taxon>Eutheria</taxon>
        <taxon>Euarchontoglires</taxon>
        <taxon>Glires</taxon>
        <taxon>Rodentia</taxon>
        <taxon>Myomorpha</taxon>
        <taxon>Muroidea</taxon>
        <taxon>Muridae</taxon>
        <taxon>Murinae</taxon>
        <taxon>Apodemus</taxon>
    </lineage>
</organism>
<sequence length="522" mass="60731">MLMLLVFGVLLHEVPLSGQVEAHSEADNEPGKALYDYSSLRLPEEHIPSSCTITDMLPLCAGRIPTVHIRKHLENLNYCWGYEESCTPEFRFGSPICSYVDLGCRTDSLESAQEMFWYQADFGYARERLEEIRVFCQPERADGSSDSSLVCSRYLQYCRATGLYLYLRNVKRNHDRFKEDFLQDGEIGGYCKLDSHALVSEGFAELQGYTQLNFRPIEDAKCDIVVEKPTYFMKLDAGINMYHHFCDFLNLYLTQHVNNSFSTDVYIVMWDTSSYGYGDLFSDTWKAFTDYDVIHLKTYDSKKVCFKEAVFSLLPRMRYGLFYNTPLISGCQNTGLFRAFSQHVLHRLNITQEGPKDGKVRVTILARSTEYRKILNQNELVNALKTVSTFDVRVVDYKYRELGFLDQLRITHNTDIFIGMHGAGLTHLLFLPDWAAVFELYNCEDERCYLDLARLRGIRYITWRKPNKVFPQDKGHHPTLGEHPKFTNYSFDVEEFMHLVLQAAEHVLQHPQWPFKKKHDEL</sequence>
<comment type="caution">
    <text evidence="15">The sequence shown here is derived from an EMBL/GenBank/DDBJ whole genome shotgun (WGS) entry which is preliminary data.</text>
</comment>
<evidence type="ECO:0000256" key="5">
    <source>
        <dbReference type="ARBA" id="ARBA00022729"/>
    </source>
</evidence>
<feature type="signal peptide" evidence="13">
    <location>
        <begin position="1"/>
        <end position="18"/>
    </location>
</feature>
<comment type="similarity">
    <text evidence="1">Belongs to the glycosyltransferase 61 family.</text>
</comment>
<evidence type="ECO:0000256" key="7">
    <source>
        <dbReference type="ARBA" id="ARBA00023180"/>
    </source>
</evidence>
<evidence type="ECO:0000256" key="13">
    <source>
        <dbReference type="SAM" id="SignalP"/>
    </source>
</evidence>
<evidence type="ECO:0000256" key="12">
    <source>
        <dbReference type="ARBA" id="ARBA00049432"/>
    </source>
</evidence>
<dbReference type="PANTHER" id="PTHR20961">
    <property type="entry name" value="GLYCOSYLTRANSFERASE"/>
    <property type="match status" value="1"/>
</dbReference>
<evidence type="ECO:0000313" key="16">
    <source>
        <dbReference type="Proteomes" id="UP001623349"/>
    </source>
</evidence>
<dbReference type="EC" id="2.4.1.255" evidence="2"/>
<protein>
    <recommendedName>
        <fullName evidence="9">EGF domain-specific O-linked N-acetylglucosamine transferase</fullName>
        <ecNumber evidence="2">2.4.1.255</ecNumber>
    </recommendedName>
    <alternativeName>
        <fullName evidence="10">Extracellular O-linked N-acetylglucosamine transferase</fullName>
    </alternativeName>
</protein>
<dbReference type="InterPro" id="IPR007657">
    <property type="entry name" value="Glycosyltransferase_61"/>
</dbReference>
<dbReference type="Pfam" id="PF04577">
    <property type="entry name" value="Glyco_transf_61"/>
    <property type="match status" value="1"/>
</dbReference>
<dbReference type="EMBL" id="BAAFST010000006">
    <property type="protein sequence ID" value="GAB1291102.1"/>
    <property type="molecule type" value="Genomic_DNA"/>
</dbReference>
<evidence type="ECO:0000256" key="8">
    <source>
        <dbReference type="ARBA" id="ARBA00037761"/>
    </source>
</evidence>
<accession>A0ABQ0EVP0</accession>
<evidence type="ECO:0000256" key="9">
    <source>
        <dbReference type="ARBA" id="ARBA00040944"/>
    </source>
</evidence>
<keyword evidence="4 15" id="KW-0808">Transferase</keyword>
<evidence type="ECO:0000256" key="1">
    <source>
        <dbReference type="ARBA" id="ARBA00005449"/>
    </source>
</evidence>
<feature type="domain" description="Glycosyltransferase 61 catalytic" evidence="14">
    <location>
        <begin position="333"/>
        <end position="437"/>
    </location>
</feature>
<evidence type="ECO:0000256" key="3">
    <source>
        <dbReference type="ARBA" id="ARBA00022676"/>
    </source>
</evidence>
<dbReference type="GO" id="GO:0016740">
    <property type="term" value="F:transferase activity"/>
    <property type="evidence" value="ECO:0007669"/>
    <property type="project" value="UniProtKB-KW"/>
</dbReference>